<evidence type="ECO:0000256" key="1">
    <source>
        <dbReference type="SAM" id="Phobius"/>
    </source>
</evidence>
<dbReference type="Proteomes" id="UP000325672">
    <property type="component" value="Unassembled WGS sequence"/>
</dbReference>
<dbReference type="AlphaFoldDB" id="A0A5N6SR07"/>
<gene>
    <name evidence="2" type="ORF">BDV38DRAFT_117915</name>
</gene>
<reference evidence="2 3" key="1">
    <citation type="submission" date="2019-04" db="EMBL/GenBank/DDBJ databases">
        <title>Friends and foes A comparative genomics study of 23 Aspergillus species from section Flavi.</title>
        <authorList>
            <consortium name="DOE Joint Genome Institute"/>
            <person name="Kjaerbolling I."/>
            <person name="Vesth T."/>
            <person name="Frisvad J.C."/>
            <person name="Nybo J.L."/>
            <person name="Theobald S."/>
            <person name="Kildgaard S."/>
            <person name="Isbrandt T."/>
            <person name="Kuo A."/>
            <person name="Sato A."/>
            <person name="Lyhne E.K."/>
            <person name="Kogle M.E."/>
            <person name="Wiebenga A."/>
            <person name="Kun R.S."/>
            <person name="Lubbers R.J."/>
            <person name="Makela M.R."/>
            <person name="Barry K."/>
            <person name="Chovatia M."/>
            <person name="Clum A."/>
            <person name="Daum C."/>
            <person name="Haridas S."/>
            <person name="He G."/>
            <person name="LaButti K."/>
            <person name="Lipzen A."/>
            <person name="Mondo S."/>
            <person name="Riley R."/>
            <person name="Salamov A."/>
            <person name="Simmons B.A."/>
            <person name="Magnuson J.K."/>
            <person name="Henrissat B."/>
            <person name="Mortensen U.H."/>
            <person name="Larsen T.O."/>
            <person name="Devries R.P."/>
            <person name="Grigoriev I.V."/>
            <person name="Machida M."/>
            <person name="Baker S.E."/>
            <person name="Andersen M.R."/>
        </authorList>
    </citation>
    <scope>NUCLEOTIDE SEQUENCE [LARGE SCALE GENOMIC DNA]</scope>
    <source>
        <strain evidence="2 3">CBS 117625</strain>
    </source>
</reference>
<sequence length="101" mass="11758">MTCLVYRLHRFIFSISVFVPLSIRGSIALFLTHEHKSPMRHWKETLGRFSERATTTLNTPLQLAARSQKIYKVLLHALVTNVGYRYKIWQPGPRCELTIVC</sequence>
<name>A0A5N6SR07_ASPPS</name>
<organism evidence="2 3">
    <name type="scientific">Aspergillus pseudotamarii</name>
    <dbReference type="NCBI Taxonomy" id="132259"/>
    <lineage>
        <taxon>Eukaryota</taxon>
        <taxon>Fungi</taxon>
        <taxon>Dikarya</taxon>
        <taxon>Ascomycota</taxon>
        <taxon>Pezizomycotina</taxon>
        <taxon>Eurotiomycetes</taxon>
        <taxon>Eurotiomycetidae</taxon>
        <taxon>Eurotiales</taxon>
        <taxon>Aspergillaceae</taxon>
        <taxon>Aspergillus</taxon>
        <taxon>Aspergillus subgen. Circumdati</taxon>
    </lineage>
</organism>
<keyword evidence="1" id="KW-0472">Membrane</keyword>
<evidence type="ECO:0000313" key="3">
    <source>
        <dbReference type="Proteomes" id="UP000325672"/>
    </source>
</evidence>
<keyword evidence="1" id="KW-1133">Transmembrane helix</keyword>
<dbReference type="GeneID" id="43635287"/>
<dbReference type="EMBL" id="ML743586">
    <property type="protein sequence ID" value="KAE8136249.1"/>
    <property type="molecule type" value="Genomic_DNA"/>
</dbReference>
<keyword evidence="3" id="KW-1185">Reference proteome</keyword>
<dbReference type="RefSeq" id="XP_031912312.1">
    <property type="nucleotide sequence ID" value="XM_032051077.1"/>
</dbReference>
<feature type="transmembrane region" description="Helical" evidence="1">
    <location>
        <begin position="12"/>
        <end position="31"/>
    </location>
</feature>
<protein>
    <submittedName>
        <fullName evidence="2">Uncharacterized protein</fullName>
    </submittedName>
</protein>
<keyword evidence="1" id="KW-0812">Transmembrane</keyword>
<evidence type="ECO:0000313" key="2">
    <source>
        <dbReference type="EMBL" id="KAE8136249.1"/>
    </source>
</evidence>
<proteinExistence type="predicted"/>
<accession>A0A5N6SR07</accession>